<dbReference type="GeneID" id="28833693"/>
<feature type="transmembrane region" description="Helical" evidence="1">
    <location>
        <begin position="24"/>
        <end position="46"/>
    </location>
</feature>
<evidence type="ECO:0008006" key="4">
    <source>
        <dbReference type="Google" id="ProtNLM"/>
    </source>
</evidence>
<dbReference type="AlphaFoldDB" id="A0A2P2SYZ4"/>
<evidence type="ECO:0000256" key="1">
    <source>
        <dbReference type="SAM" id="Phobius"/>
    </source>
</evidence>
<evidence type="ECO:0000313" key="3">
    <source>
        <dbReference type="Proteomes" id="UP000091956"/>
    </source>
</evidence>
<evidence type="ECO:0000313" key="2">
    <source>
        <dbReference type="EMBL" id="OBU01546.1"/>
    </source>
</evidence>
<keyword evidence="1" id="KW-0812">Transmembrane</keyword>
<protein>
    <recommendedName>
        <fullName evidence="4">Dolichol phosphate-mannose biosynthesis regulatory protein</fullName>
    </recommendedName>
</protein>
<keyword evidence="1" id="KW-0472">Membrane</keyword>
<dbReference type="RefSeq" id="XP_018135278.1">
    <property type="nucleotide sequence ID" value="XM_018269839.1"/>
</dbReference>
<accession>A0A2P2SYZ4</accession>
<keyword evidence="1" id="KW-1133">Transmembrane helix</keyword>
<name>A0A2P2SYZ4_9PEZI</name>
<reference evidence="2 3" key="1">
    <citation type="submission" date="2016-03" db="EMBL/GenBank/DDBJ databases">
        <title>Comparative genomics of Pseudogymnoascus destructans, the fungus causing white-nose syndrome of bats.</title>
        <authorList>
            <person name="Palmer J.M."/>
            <person name="Drees K.P."/>
            <person name="Foster J.T."/>
            <person name="Lindner D.L."/>
        </authorList>
    </citation>
    <scope>NUCLEOTIDE SEQUENCE [LARGE SCALE GENOMIC DNA]</scope>
    <source>
        <strain evidence="2 3">UAMH 10579</strain>
    </source>
</reference>
<dbReference type="EMBL" id="KV460206">
    <property type="protein sequence ID" value="OBU01546.1"/>
    <property type="molecule type" value="Genomic_DNA"/>
</dbReference>
<sequence>MAYEFLLPALTPSAQKVVRTQPEVVTTMILVLVGLIILGVGAWYIGFAVRKPEQKKPAAAPPGKAPPKK</sequence>
<proteinExistence type="predicted"/>
<gene>
    <name evidence="2" type="ORF">VE01_00307</name>
</gene>
<dbReference type="Proteomes" id="UP000091956">
    <property type="component" value="Unassembled WGS sequence"/>
</dbReference>
<organism evidence="2 3">
    <name type="scientific">Pseudogymnoascus verrucosus</name>
    <dbReference type="NCBI Taxonomy" id="342668"/>
    <lineage>
        <taxon>Eukaryota</taxon>
        <taxon>Fungi</taxon>
        <taxon>Dikarya</taxon>
        <taxon>Ascomycota</taxon>
        <taxon>Pezizomycotina</taxon>
        <taxon>Leotiomycetes</taxon>
        <taxon>Thelebolales</taxon>
        <taxon>Thelebolaceae</taxon>
        <taxon>Pseudogymnoascus</taxon>
    </lineage>
</organism>
<reference evidence="3" key="2">
    <citation type="journal article" date="2018" name="Nat. Commun.">
        <title>Extreme sensitivity to ultraviolet light in the fungal pathogen causing white-nose syndrome of bats.</title>
        <authorList>
            <person name="Palmer J.M."/>
            <person name="Drees K.P."/>
            <person name="Foster J.T."/>
            <person name="Lindner D.L."/>
        </authorList>
    </citation>
    <scope>NUCLEOTIDE SEQUENCE [LARGE SCALE GENOMIC DNA]</scope>
    <source>
        <strain evidence="3">UAMH 10579</strain>
    </source>
</reference>
<keyword evidence="3" id="KW-1185">Reference proteome</keyword>